<dbReference type="SUPFAM" id="SSF51735">
    <property type="entry name" value="NAD(P)-binding Rossmann-fold domains"/>
    <property type="match status" value="1"/>
</dbReference>
<evidence type="ECO:0000256" key="7">
    <source>
        <dbReference type="ARBA" id="ARBA00042026"/>
    </source>
</evidence>
<dbReference type="InterPro" id="IPR002347">
    <property type="entry name" value="SDR_fam"/>
</dbReference>
<evidence type="ECO:0000256" key="3">
    <source>
        <dbReference type="ARBA" id="ARBA00038968"/>
    </source>
</evidence>
<evidence type="ECO:0000256" key="19">
    <source>
        <dbReference type="ARBA" id="ARBA00048921"/>
    </source>
</evidence>
<evidence type="ECO:0000256" key="6">
    <source>
        <dbReference type="ARBA" id="ARBA00041812"/>
    </source>
</evidence>
<comment type="catalytic activity">
    <reaction evidence="14">
        <text>resolvin D1 + NAD(+) = 17-oxoresolvin D1 + NADH + H(+)</text>
        <dbReference type="Rhea" id="RHEA:50128"/>
        <dbReference type="ChEBI" id="CHEBI:15378"/>
        <dbReference type="ChEBI" id="CHEBI:57540"/>
        <dbReference type="ChEBI" id="CHEBI:57945"/>
        <dbReference type="ChEBI" id="CHEBI:132079"/>
        <dbReference type="ChEBI" id="CHEBI:132081"/>
    </reaction>
    <physiologicalReaction direction="left-to-right" evidence="14">
        <dbReference type="Rhea" id="RHEA:50129"/>
    </physiologicalReaction>
</comment>
<evidence type="ECO:0000256" key="17">
    <source>
        <dbReference type="ARBA" id="ARBA00048611"/>
    </source>
</evidence>
<dbReference type="Pfam" id="PF00106">
    <property type="entry name" value="adh_short"/>
    <property type="match status" value="1"/>
</dbReference>
<comment type="catalytic activity">
    <reaction evidence="13">
        <text>(11R)-hydroxy-(5Z,8Z,12E,14Z)-eicosatetraenoate + NAD(+) = 11-oxo-(5Z,8Z,12E,14Z)-eicosatetraenoate + NADH + H(+)</text>
        <dbReference type="Rhea" id="RHEA:48640"/>
        <dbReference type="ChEBI" id="CHEBI:15378"/>
        <dbReference type="ChEBI" id="CHEBI:57540"/>
        <dbReference type="ChEBI" id="CHEBI:57945"/>
        <dbReference type="ChEBI" id="CHEBI:78836"/>
        <dbReference type="ChEBI" id="CHEBI:90697"/>
    </reaction>
    <physiologicalReaction direction="left-to-right" evidence="13">
        <dbReference type="Rhea" id="RHEA:48641"/>
    </physiologicalReaction>
</comment>
<proteinExistence type="evidence at transcript level"/>
<evidence type="ECO:0000256" key="22">
    <source>
        <dbReference type="RuleBase" id="RU000363"/>
    </source>
</evidence>
<comment type="catalytic activity">
    <reaction evidence="11">
        <text>14-hydroxy-(4Z,7Z,10Z,12E,16Z,19Z)-docosahexaenoate + NAD(+) = 14-oxo-(4Z,7Z,10Z,12E,16Z,19Z)-docosahexaenoate + NADH + H(+)</text>
        <dbReference type="Rhea" id="RHEA:48952"/>
        <dbReference type="ChEBI" id="CHEBI:15378"/>
        <dbReference type="ChEBI" id="CHEBI:57540"/>
        <dbReference type="ChEBI" id="CHEBI:57945"/>
        <dbReference type="ChEBI" id="CHEBI:90866"/>
        <dbReference type="ChEBI" id="CHEBI:90867"/>
    </reaction>
    <physiologicalReaction direction="left-to-right" evidence="11">
        <dbReference type="Rhea" id="RHEA:48953"/>
    </physiologicalReaction>
</comment>
<sequence length="259" mass="27506">MKVKGCSAVVTGGASGIGKAICQALVIQEAQVCVVDVNASEGKLAVEELKLLHGEENVLFVQADVSSEDELKGAFDKAKSTFGRIDVVVNNAGILEEKDWRACVNVNLVGVISGTMLALEHMGMESGGSGGSGGVIINMASAAGLTPMFHFMPTYCATKAAVLAHTRSWSTNPRCARQGIRFNAVCPGIVQTPITRGFTQEALINLSEEEMAAYHSAKKIEPSRVAEVVLELIEDDTKNGAIIDVRVEGARRVEYPTKL</sequence>
<comment type="function">
    <text evidence="8">Catalyzes the NAD-dependent dehydrogenation (oxidation) of a broad array of hydroxylated polyunsaturated fatty acids (mainly eicosanoids and docosanoids, including prostaglandins, lipoxins and resolvins), yielding their corresponding keto (oxo) metabolites. Decreases the levels of the pro-proliferative prostaglandins such as prostaglandin E2 (whose activity is increased in cancer because of an increase in the expression of cyclooxygenase 2) and generates oxo-fatty acid products that can profoundly influence cell function by abrogating pro-inflammatory cytokine expression. Converts resolvins E1, D1 and D2 to their oxo products, which represents a mode of resolvin inactivation. Resolvin E1 plays important roles during the resolution phase of acute inflammation, while resolvins D1 and D2 have a unique role in obesity-induced adipose inflammation.</text>
</comment>
<evidence type="ECO:0000313" key="23">
    <source>
        <dbReference type="EMBL" id="CAG4719767.1"/>
    </source>
</evidence>
<dbReference type="PANTHER" id="PTHR44229:SF4">
    <property type="entry name" value="15-HYDROXYPROSTAGLANDIN DEHYDROGENASE [NAD(+)]"/>
    <property type="match status" value="1"/>
</dbReference>
<evidence type="ECO:0000256" key="14">
    <source>
        <dbReference type="ARBA" id="ARBA00048170"/>
    </source>
</evidence>
<comment type="catalytic activity">
    <reaction evidence="9">
        <text>prostaglandin E1 + NAD(+) = 15-oxoprostaglandin E1 + NADH + H(+)</text>
        <dbReference type="Rhea" id="RHEA:16477"/>
        <dbReference type="ChEBI" id="CHEBI:15378"/>
        <dbReference type="ChEBI" id="CHEBI:57397"/>
        <dbReference type="ChEBI" id="CHEBI:57401"/>
        <dbReference type="ChEBI" id="CHEBI:57540"/>
        <dbReference type="ChEBI" id="CHEBI:57945"/>
    </reaction>
    <physiologicalReaction direction="left-to-right" evidence="9">
        <dbReference type="Rhea" id="RHEA:16478"/>
    </physiologicalReaction>
</comment>
<organism evidence="23">
    <name type="scientific">Leptochiton asellus</name>
    <dbReference type="NCBI Taxonomy" id="211853"/>
    <lineage>
        <taxon>Eukaryota</taxon>
        <taxon>Metazoa</taxon>
        <taxon>Spiralia</taxon>
        <taxon>Lophotrochozoa</taxon>
        <taxon>Mollusca</taxon>
        <taxon>Polyplacophora</taxon>
        <taxon>Neoloricata</taxon>
        <taxon>Lepidopleurida</taxon>
        <taxon>Lepidopleuridae</taxon>
        <taxon>Leptochiton</taxon>
    </lineage>
</organism>
<protein>
    <recommendedName>
        <fullName evidence="5">15-hydroxyprostaglandin dehydrogenase [NAD(+)]</fullName>
        <ecNumber evidence="3">1.1.1.141</ecNumber>
        <ecNumber evidence="4">1.1.1.232</ecNumber>
    </recommendedName>
    <alternativeName>
        <fullName evidence="7">Eicosanoid/docosanoid dehydrogenase [NAD(+)]</fullName>
    </alternativeName>
    <alternativeName>
        <fullName evidence="6">Prostaglandin dehydrogenase 1</fullName>
    </alternativeName>
</protein>
<comment type="catalytic activity">
    <reaction evidence="18">
        <text>prostaglandin E2 + NAD(+) = 15-oxoprostaglandin E2 + NADH + H(+)</text>
        <dbReference type="Rhea" id="RHEA:11876"/>
        <dbReference type="ChEBI" id="CHEBI:15378"/>
        <dbReference type="ChEBI" id="CHEBI:57400"/>
        <dbReference type="ChEBI" id="CHEBI:57540"/>
        <dbReference type="ChEBI" id="CHEBI:57945"/>
        <dbReference type="ChEBI" id="CHEBI:606564"/>
        <dbReference type="EC" id="1.1.1.141"/>
    </reaction>
    <physiologicalReaction direction="left-to-right" evidence="18">
        <dbReference type="Rhea" id="RHEA:11877"/>
    </physiologicalReaction>
</comment>
<name>A0A8D7ZEN4_9MOLL</name>
<evidence type="ECO:0000256" key="12">
    <source>
        <dbReference type="ARBA" id="ARBA00048140"/>
    </source>
</evidence>
<dbReference type="PRINTS" id="PR00080">
    <property type="entry name" value="SDRFAMILY"/>
</dbReference>
<dbReference type="FunFam" id="3.40.50.720:FF:000149">
    <property type="entry name" value="15-hydroxyprostaglandin dehydrogenase [NAD(+)]"/>
    <property type="match status" value="1"/>
</dbReference>
<keyword evidence="2" id="KW-0560">Oxidoreductase</keyword>
<comment type="catalytic activity">
    <reaction evidence="20">
        <text>(15S)-hydroxy-(5Z,8Z,11Z,13E)-eicosatetraenoate + NAD(+) = 15-oxo-(5Z,8Z,11Z,13E)-eicosatetraenoate + NADH + H(+)</text>
        <dbReference type="Rhea" id="RHEA:23260"/>
        <dbReference type="ChEBI" id="CHEBI:15378"/>
        <dbReference type="ChEBI" id="CHEBI:57409"/>
        <dbReference type="ChEBI" id="CHEBI:57410"/>
        <dbReference type="ChEBI" id="CHEBI:57540"/>
        <dbReference type="ChEBI" id="CHEBI:57945"/>
        <dbReference type="EC" id="1.1.1.232"/>
    </reaction>
    <physiologicalReaction direction="left-to-right" evidence="20">
        <dbReference type="Rhea" id="RHEA:23261"/>
    </physiologicalReaction>
</comment>
<evidence type="ECO:0000256" key="16">
    <source>
        <dbReference type="ARBA" id="ARBA00048535"/>
    </source>
</evidence>
<dbReference type="Gene3D" id="3.40.50.720">
    <property type="entry name" value="NAD(P)-binding Rossmann-like Domain"/>
    <property type="match status" value="1"/>
</dbReference>
<comment type="catalytic activity">
    <reaction evidence="12">
        <text>15-oxo-(5S,6R)-dihydroxy-(7E,9E,11Z)-eicosatrienoate + NADH + H(+) = (5S,6R,15S)-trihydroxy-(7E,9E,11Z)-eicosatrienoate + NAD(+)</text>
        <dbReference type="Rhea" id="RHEA:41596"/>
        <dbReference type="ChEBI" id="CHEBI:15378"/>
        <dbReference type="ChEBI" id="CHEBI:57540"/>
        <dbReference type="ChEBI" id="CHEBI:57945"/>
        <dbReference type="ChEBI" id="CHEBI:78325"/>
        <dbReference type="ChEBI" id="CHEBI:78329"/>
    </reaction>
    <physiologicalReaction direction="left-to-right" evidence="12">
        <dbReference type="Rhea" id="RHEA:41597"/>
    </physiologicalReaction>
</comment>
<dbReference type="InterPro" id="IPR036291">
    <property type="entry name" value="NAD(P)-bd_dom_sf"/>
</dbReference>
<dbReference type="PANTHER" id="PTHR44229">
    <property type="entry name" value="15-HYDROXYPROSTAGLANDIN DEHYDROGENASE [NAD(+)]"/>
    <property type="match status" value="1"/>
</dbReference>
<evidence type="ECO:0000256" key="21">
    <source>
        <dbReference type="ARBA" id="ARBA00049188"/>
    </source>
</evidence>
<accession>A0A8D7ZEN4</accession>
<comment type="catalytic activity">
    <reaction evidence="21">
        <text>resolvin E1 + NAD(+) = 18-oxo-resolvin E1 + NADH + H(+)</text>
        <dbReference type="Rhea" id="RHEA:49244"/>
        <dbReference type="ChEBI" id="CHEBI:15378"/>
        <dbReference type="ChEBI" id="CHEBI:57540"/>
        <dbReference type="ChEBI" id="CHEBI:57945"/>
        <dbReference type="ChEBI" id="CHEBI:91000"/>
        <dbReference type="ChEBI" id="CHEBI:91001"/>
    </reaction>
    <physiologicalReaction direction="left-to-right" evidence="21">
        <dbReference type="Rhea" id="RHEA:49245"/>
    </physiologicalReaction>
</comment>
<evidence type="ECO:0000256" key="2">
    <source>
        <dbReference type="ARBA" id="ARBA00023002"/>
    </source>
</evidence>
<comment type="catalytic activity">
    <reaction evidence="19">
        <text>resolvin D2 + NAD(+) = 16-oxoresolvin D2 + NADH + H(+)</text>
        <dbReference type="Rhea" id="RHEA:53588"/>
        <dbReference type="ChEBI" id="CHEBI:15378"/>
        <dbReference type="ChEBI" id="CHEBI:57540"/>
        <dbReference type="ChEBI" id="CHEBI:57945"/>
        <dbReference type="ChEBI" id="CHEBI:133367"/>
        <dbReference type="ChEBI" id="CHEBI:137498"/>
    </reaction>
    <physiologicalReaction direction="left-to-right" evidence="19">
        <dbReference type="Rhea" id="RHEA:53589"/>
    </physiologicalReaction>
</comment>
<evidence type="ECO:0000256" key="13">
    <source>
        <dbReference type="ARBA" id="ARBA00048144"/>
    </source>
</evidence>
<evidence type="ECO:0000256" key="5">
    <source>
        <dbReference type="ARBA" id="ARBA00040276"/>
    </source>
</evidence>
<dbReference type="GO" id="GO:0047034">
    <property type="term" value="F:15-hydroxyicosatetraenoate dehydrogenase activity"/>
    <property type="evidence" value="ECO:0007669"/>
    <property type="project" value="UniProtKB-EC"/>
</dbReference>
<evidence type="ECO:0000256" key="8">
    <source>
        <dbReference type="ARBA" id="ARBA00045705"/>
    </source>
</evidence>
<dbReference type="AlphaFoldDB" id="A0A8D7ZEN4"/>
<evidence type="ECO:0000256" key="11">
    <source>
        <dbReference type="ARBA" id="ARBA00048008"/>
    </source>
</evidence>
<evidence type="ECO:0000256" key="10">
    <source>
        <dbReference type="ARBA" id="ARBA00047672"/>
    </source>
</evidence>
<evidence type="ECO:0000256" key="15">
    <source>
        <dbReference type="ARBA" id="ARBA00048393"/>
    </source>
</evidence>
<dbReference type="GO" id="GO:0016404">
    <property type="term" value="F:15-hydroxyprostaglandin dehydrogenase (NAD+) activity"/>
    <property type="evidence" value="ECO:0007669"/>
    <property type="project" value="UniProtKB-EC"/>
</dbReference>
<dbReference type="GO" id="GO:0005737">
    <property type="term" value="C:cytoplasm"/>
    <property type="evidence" value="ECO:0007669"/>
    <property type="project" value="TreeGrafter"/>
</dbReference>
<comment type="catalytic activity">
    <reaction evidence="16">
        <text>lipoxin A4 + NAD(+) = 15-oxo-(5S,6R)-dihydroxy-(7E,9E,11Z,13E)-eicosatetraenoate + NADH + H(+)</text>
        <dbReference type="Rhea" id="RHEA:41572"/>
        <dbReference type="ChEBI" id="CHEBI:15378"/>
        <dbReference type="ChEBI" id="CHEBI:57540"/>
        <dbReference type="ChEBI" id="CHEBI:57945"/>
        <dbReference type="ChEBI" id="CHEBI:67026"/>
        <dbReference type="ChEBI" id="CHEBI:78311"/>
    </reaction>
    <physiologicalReaction direction="left-to-right" evidence="16">
        <dbReference type="Rhea" id="RHEA:41573"/>
    </physiologicalReaction>
</comment>
<reference evidence="23" key="1">
    <citation type="submission" date="2021-04" db="EMBL/GenBank/DDBJ databases">
        <authorList>
            <person name="Leclere L."/>
        </authorList>
    </citation>
    <scope>NUCLEOTIDE SEQUENCE</scope>
</reference>
<dbReference type="PRINTS" id="PR00081">
    <property type="entry name" value="GDHRDH"/>
</dbReference>
<comment type="catalytic activity">
    <reaction evidence="15">
        <text>resolvin D2 + NAD(+) = 7-oxoresolvin D2 + NADH + H(+)</text>
        <dbReference type="Rhea" id="RHEA:53584"/>
        <dbReference type="ChEBI" id="CHEBI:15378"/>
        <dbReference type="ChEBI" id="CHEBI:57540"/>
        <dbReference type="ChEBI" id="CHEBI:57945"/>
        <dbReference type="ChEBI" id="CHEBI:133367"/>
        <dbReference type="ChEBI" id="CHEBI:137497"/>
    </reaction>
    <physiologicalReaction direction="left-to-right" evidence="15">
        <dbReference type="Rhea" id="RHEA:53585"/>
    </physiologicalReaction>
</comment>
<evidence type="ECO:0000256" key="20">
    <source>
        <dbReference type="ARBA" id="ARBA00049151"/>
    </source>
</evidence>
<evidence type="ECO:0000256" key="1">
    <source>
        <dbReference type="ARBA" id="ARBA00006484"/>
    </source>
</evidence>
<evidence type="ECO:0000256" key="4">
    <source>
        <dbReference type="ARBA" id="ARBA00039060"/>
    </source>
</evidence>
<comment type="catalytic activity">
    <reaction evidence="10">
        <text>resolvin D1 + NAD(+) = 8-oxoresolvin D1 + NADH + H(+)</text>
        <dbReference type="Rhea" id="RHEA:50124"/>
        <dbReference type="ChEBI" id="CHEBI:15378"/>
        <dbReference type="ChEBI" id="CHEBI:57540"/>
        <dbReference type="ChEBI" id="CHEBI:57945"/>
        <dbReference type="ChEBI" id="CHEBI:132079"/>
        <dbReference type="ChEBI" id="CHEBI:132080"/>
    </reaction>
    <physiologicalReaction direction="left-to-right" evidence="10">
        <dbReference type="Rhea" id="RHEA:50125"/>
    </physiologicalReaction>
</comment>
<evidence type="ECO:0000256" key="18">
    <source>
        <dbReference type="ARBA" id="ARBA00048739"/>
    </source>
</evidence>
<dbReference type="EMBL" id="OD960291">
    <property type="protein sequence ID" value="CAG4719767.1"/>
    <property type="molecule type" value="mRNA"/>
</dbReference>
<comment type="catalytic activity">
    <reaction evidence="17">
        <text>prostaglandin A1 + NAD(+) = 15-oxo-prostaglandin A1 + NADH + H(+)</text>
        <dbReference type="Rhea" id="RHEA:41263"/>
        <dbReference type="ChEBI" id="CHEBI:15378"/>
        <dbReference type="ChEBI" id="CHEBI:57398"/>
        <dbReference type="ChEBI" id="CHEBI:57540"/>
        <dbReference type="ChEBI" id="CHEBI:57945"/>
        <dbReference type="ChEBI" id="CHEBI:85072"/>
    </reaction>
    <physiologicalReaction direction="left-to-right" evidence="17">
        <dbReference type="Rhea" id="RHEA:41264"/>
    </physiologicalReaction>
</comment>
<dbReference type="EC" id="1.1.1.141" evidence="3"/>
<evidence type="ECO:0000256" key="9">
    <source>
        <dbReference type="ARBA" id="ARBA00047325"/>
    </source>
</evidence>
<comment type="similarity">
    <text evidence="1 22">Belongs to the short-chain dehydrogenases/reductases (SDR) family.</text>
</comment>
<dbReference type="EC" id="1.1.1.232" evidence="4"/>